<gene>
    <name evidence="1" type="ORF">CCYN2B_220020</name>
    <name evidence="2" type="ORF">CCYN74_40065</name>
</gene>
<evidence type="ECO:0000313" key="4">
    <source>
        <dbReference type="Proteomes" id="UP000038083"/>
    </source>
</evidence>
<protein>
    <submittedName>
        <fullName evidence="2">Uncharacterized protein</fullName>
    </submittedName>
</protein>
<dbReference type="Proteomes" id="UP000038055">
    <property type="component" value="Unassembled WGS sequence"/>
</dbReference>
<organism evidence="2 4">
    <name type="scientific">Capnocytophaga cynodegmi</name>
    <dbReference type="NCBI Taxonomy" id="28189"/>
    <lineage>
        <taxon>Bacteria</taxon>
        <taxon>Pseudomonadati</taxon>
        <taxon>Bacteroidota</taxon>
        <taxon>Flavobacteriia</taxon>
        <taxon>Flavobacteriales</taxon>
        <taxon>Flavobacteriaceae</taxon>
        <taxon>Capnocytophaga</taxon>
    </lineage>
</organism>
<reference evidence="3 4" key="1">
    <citation type="submission" date="2015-01" db="EMBL/GenBank/DDBJ databases">
        <authorList>
            <person name="MANFREDI Pablo"/>
        </authorList>
    </citation>
    <scope>NUCLEOTIDE SEQUENCE [LARGE SCALE GENOMIC DNA]</scope>
    <source>
        <strain evidence="2 4">Ccy74</strain>
        <strain evidence="1 3">Ccyn2B</strain>
    </source>
</reference>
<dbReference type="AlphaFoldDB" id="A0A0B7HJ88"/>
<evidence type="ECO:0000313" key="2">
    <source>
        <dbReference type="EMBL" id="CEN39781.1"/>
    </source>
</evidence>
<evidence type="ECO:0000313" key="3">
    <source>
        <dbReference type="Proteomes" id="UP000038055"/>
    </source>
</evidence>
<evidence type="ECO:0000313" key="1">
    <source>
        <dbReference type="EMBL" id="CEN34638.1"/>
    </source>
</evidence>
<sequence length="40" mass="4775">MQGTVEIVYHSFINEYDVLIFPQIVNIRKIRLILWNGDLI</sequence>
<dbReference type="EMBL" id="CDOG01000034">
    <property type="protein sequence ID" value="CEN39781.1"/>
    <property type="molecule type" value="Genomic_DNA"/>
</dbReference>
<dbReference type="Proteomes" id="UP000038083">
    <property type="component" value="Unassembled WGS sequence"/>
</dbReference>
<accession>A0A0B7HJ88</accession>
<keyword evidence="3" id="KW-1185">Reference proteome</keyword>
<proteinExistence type="predicted"/>
<dbReference type="STRING" id="28189.CCYN74_40065"/>
<name>A0A0B7HJ88_9FLAO</name>
<dbReference type="EMBL" id="CDOD01000015">
    <property type="protein sequence ID" value="CEN34638.1"/>
    <property type="molecule type" value="Genomic_DNA"/>
</dbReference>